<accession>A0A1Y2T6F7</accession>
<comment type="caution">
    <text evidence="3">The sequence shown here is derived from an EMBL/GenBank/DDBJ whole genome shotgun (WGS) entry which is preliminary data.</text>
</comment>
<name>A0A1Y2T6F7_SYMTR</name>
<protein>
    <submittedName>
        <fullName evidence="3">Uncharacterized protein</fullName>
    </submittedName>
</protein>
<feature type="signal peptide" evidence="2">
    <location>
        <begin position="1"/>
        <end position="29"/>
    </location>
</feature>
<keyword evidence="2" id="KW-0732">Signal</keyword>
<organism evidence="3 4">
    <name type="scientific">Symbiobacterium thermophilum</name>
    <dbReference type="NCBI Taxonomy" id="2734"/>
    <lineage>
        <taxon>Bacteria</taxon>
        <taxon>Bacillati</taxon>
        <taxon>Bacillota</taxon>
        <taxon>Clostridia</taxon>
        <taxon>Eubacteriales</taxon>
        <taxon>Symbiobacteriaceae</taxon>
        <taxon>Symbiobacterium</taxon>
    </lineage>
</organism>
<dbReference type="EMBL" id="LWLV01001135">
    <property type="protein sequence ID" value="OTA40823.1"/>
    <property type="molecule type" value="Genomic_DNA"/>
</dbReference>
<proteinExistence type="predicted"/>
<feature type="transmembrane region" description="Helical" evidence="1">
    <location>
        <begin position="216"/>
        <end position="237"/>
    </location>
</feature>
<dbReference type="Proteomes" id="UP000194267">
    <property type="component" value="Unassembled WGS sequence"/>
</dbReference>
<keyword evidence="1" id="KW-1133">Transmembrane helix</keyword>
<evidence type="ECO:0000256" key="2">
    <source>
        <dbReference type="SAM" id="SignalP"/>
    </source>
</evidence>
<keyword evidence="1" id="KW-0472">Membrane</keyword>
<gene>
    <name evidence="3" type="ORF">A6D92_12875</name>
</gene>
<keyword evidence="1" id="KW-0812">Transmembrane</keyword>
<reference evidence="4" key="1">
    <citation type="submission" date="2016-04" db="EMBL/GenBank/DDBJ databases">
        <authorList>
            <person name="Antunes L.P."/>
            <person name="Martins L.F."/>
            <person name="Pereira R.V."/>
            <person name="Thomas A.M."/>
            <person name="Barbosa D."/>
            <person name="Nascimento L."/>
            <person name="Silva G.M."/>
            <person name="Condomitti G.W."/>
            <person name="Digiampietri L.A."/>
            <person name="Lombardi K.C."/>
            <person name="Ramos P.L."/>
            <person name="Quaggio R.B."/>
            <person name="Oliveira J.C."/>
            <person name="Pascon R.C."/>
            <person name="Cruz J.B."/>
            <person name="Silva A.M."/>
            <person name="Setubal J.C."/>
        </authorList>
    </citation>
    <scope>NUCLEOTIDE SEQUENCE [LARGE SCALE GENOMIC DNA]</scope>
</reference>
<evidence type="ECO:0000313" key="4">
    <source>
        <dbReference type="Proteomes" id="UP000194267"/>
    </source>
</evidence>
<evidence type="ECO:0000313" key="3">
    <source>
        <dbReference type="EMBL" id="OTA40823.1"/>
    </source>
</evidence>
<evidence type="ECO:0000256" key="1">
    <source>
        <dbReference type="SAM" id="Phobius"/>
    </source>
</evidence>
<dbReference type="AlphaFoldDB" id="A0A1Y2T6F7"/>
<feature type="chain" id="PRO_5010998353" evidence="2">
    <location>
        <begin position="30"/>
        <end position="242"/>
    </location>
</feature>
<sequence>MKDRGRDRLRLALAAAAASAVLLTGPALAAGTAGSDPAKDAAERALDVYRGFVPWEDFGFASQEELRDAVVAEGVPVFRLDPSALDGRLHRLGDAIRDVRLVEFVIASGDRAVTRLTLRRTEDGYERVGFGGDGEHLRRGLSLLPAPEGARLVLLGPAEFLYWSGEEAEYLVNINGFALAGLEPLRLYTPEEALPGLRQYARGLLGLPDEPGLPPAAAWTLAATGALFVGWVVHGFWQIARR</sequence>